<dbReference type="Proteomes" id="UP000075886">
    <property type="component" value="Unassembled WGS sequence"/>
</dbReference>
<dbReference type="VEuPathDB" id="VectorBase:AFAF000489"/>
<feature type="transmembrane region" description="Helical" evidence="1">
    <location>
        <begin position="39"/>
        <end position="57"/>
    </location>
</feature>
<reference evidence="3" key="1">
    <citation type="submission" date="2014-01" db="EMBL/GenBank/DDBJ databases">
        <title>The Genome Sequence of Anopheles farauti FAR1 (V2).</title>
        <authorList>
            <consortium name="The Broad Institute Genomics Platform"/>
            <person name="Neafsey D.E."/>
            <person name="Besansky N."/>
            <person name="Howell P."/>
            <person name="Walton C."/>
            <person name="Young S.K."/>
            <person name="Zeng Q."/>
            <person name="Gargeya S."/>
            <person name="Fitzgerald M."/>
            <person name="Haas B."/>
            <person name="Abouelleil A."/>
            <person name="Allen A.W."/>
            <person name="Alvarado L."/>
            <person name="Arachchi H.M."/>
            <person name="Berlin A.M."/>
            <person name="Chapman S.B."/>
            <person name="Gainer-Dewar J."/>
            <person name="Goldberg J."/>
            <person name="Griggs A."/>
            <person name="Gujja S."/>
            <person name="Hansen M."/>
            <person name="Howarth C."/>
            <person name="Imamovic A."/>
            <person name="Ireland A."/>
            <person name="Larimer J."/>
            <person name="McCowan C."/>
            <person name="Murphy C."/>
            <person name="Pearson M."/>
            <person name="Poon T.W."/>
            <person name="Priest M."/>
            <person name="Roberts A."/>
            <person name="Saif S."/>
            <person name="Shea T."/>
            <person name="Sisk P."/>
            <person name="Sykes S."/>
            <person name="Wortman J."/>
            <person name="Nusbaum C."/>
            <person name="Birren B."/>
        </authorList>
    </citation>
    <scope>NUCLEOTIDE SEQUENCE [LARGE SCALE GENOMIC DNA]</scope>
    <source>
        <strain evidence="3">FAR1</strain>
    </source>
</reference>
<evidence type="ECO:0000313" key="2">
    <source>
        <dbReference type="EnsemblMetazoa" id="AFAF000489-PA"/>
    </source>
</evidence>
<protein>
    <submittedName>
        <fullName evidence="2">Uncharacterized protein</fullName>
    </submittedName>
</protein>
<organism evidence="2 3">
    <name type="scientific">Anopheles farauti</name>
    <dbReference type="NCBI Taxonomy" id="69004"/>
    <lineage>
        <taxon>Eukaryota</taxon>
        <taxon>Metazoa</taxon>
        <taxon>Ecdysozoa</taxon>
        <taxon>Arthropoda</taxon>
        <taxon>Hexapoda</taxon>
        <taxon>Insecta</taxon>
        <taxon>Pterygota</taxon>
        <taxon>Neoptera</taxon>
        <taxon>Endopterygota</taxon>
        <taxon>Diptera</taxon>
        <taxon>Nematocera</taxon>
        <taxon>Culicoidea</taxon>
        <taxon>Culicidae</taxon>
        <taxon>Anophelinae</taxon>
        <taxon>Anopheles</taxon>
    </lineage>
</organism>
<keyword evidence="1" id="KW-0472">Membrane</keyword>
<dbReference type="AlphaFoldDB" id="A0A182Q091"/>
<sequence>MHDVSASFIYALLIRPPAAGTYGSYLNPGMNEAKNLDCITILIIIVIIITIIMLVVLNARSEKGAFFTHVRLPPRDVCVCAEFRKAELFTANLSVEVEGHANSSAQDVKTSTAGYTLTVPLMRSSSVGQRVYKPKPGLSPPPGCSPGNFWSNPLCWVDQGTTVSQGDPTTPAHISH</sequence>
<dbReference type="EMBL" id="AXCN02001855">
    <property type="status" value="NOT_ANNOTATED_CDS"/>
    <property type="molecule type" value="Genomic_DNA"/>
</dbReference>
<evidence type="ECO:0000256" key="1">
    <source>
        <dbReference type="SAM" id="Phobius"/>
    </source>
</evidence>
<name>A0A182Q091_9DIPT</name>
<accession>A0A182Q091</accession>
<evidence type="ECO:0000313" key="3">
    <source>
        <dbReference type="Proteomes" id="UP000075886"/>
    </source>
</evidence>
<keyword evidence="3" id="KW-1185">Reference proteome</keyword>
<dbReference type="EnsemblMetazoa" id="AFAF000489-RA">
    <property type="protein sequence ID" value="AFAF000489-PA"/>
    <property type="gene ID" value="AFAF000489"/>
</dbReference>
<proteinExistence type="predicted"/>
<reference evidence="2" key="2">
    <citation type="submission" date="2020-05" db="UniProtKB">
        <authorList>
            <consortium name="EnsemblMetazoa"/>
        </authorList>
    </citation>
    <scope>IDENTIFICATION</scope>
    <source>
        <strain evidence="2">FAR1</strain>
    </source>
</reference>
<keyword evidence="1" id="KW-0812">Transmembrane</keyword>
<keyword evidence="1" id="KW-1133">Transmembrane helix</keyword>